<evidence type="ECO:0000256" key="2">
    <source>
        <dbReference type="ARBA" id="ARBA00006576"/>
    </source>
</evidence>
<keyword evidence="4" id="KW-0545">Nucleotide biosynthesis</keyword>
<feature type="domain" description="CMP/dCMP-type deaminase" evidence="10">
    <location>
        <begin position="174"/>
        <end position="312"/>
    </location>
</feature>
<dbReference type="EMBL" id="KE651167">
    <property type="protein sequence ID" value="EEB08608.2"/>
    <property type="molecule type" value="Genomic_DNA"/>
</dbReference>
<dbReference type="RefSeq" id="XP_002174901.2">
    <property type="nucleotide sequence ID" value="XM_002174865.2"/>
</dbReference>
<dbReference type="JaponicusDB" id="SJAG_03771">
    <property type="gene designation" value="dcd1"/>
</dbReference>
<evidence type="ECO:0000256" key="4">
    <source>
        <dbReference type="ARBA" id="ARBA00022727"/>
    </source>
</evidence>
<dbReference type="PROSITE" id="PS00903">
    <property type="entry name" value="CYT_DCMP_DEAMINASES_1"/>
    <property type="match status" value="1"/>
</dbReference>
<dbReference type="OrthoDB" id="6710946at2759"/>
<dbReference type="InterPro" id="IPR016193">
    <property type="entry name" value="Cytidine_deaminase-like"/>
</dbReference>
<accession>B6K504</accession>
<evidence type="ECO:0000313" key="13">
    <source>
        <dbReference type="Proteomes" id="UP000001744"/>
    </source>
</evidence>
<dbReference type="SUPFAM" id="SSF53927">
    <property type="entry name" value="Cytidine deaminase-like"/>
    <property type="match status" value="1"/>
</dbReference>
<dbReference type="SUPFAM" id="SSF52540">
    <property type="entry name" value="P-loop containing nucleoside triphosphate hydrolases"/>
    <property type="match status" value="1"/>
</dbReference>
<evidence type="ECO:0000256" key="7">
    <source>
        <dbReference type="ARBA" id="ARBA00038938"/>
    </source>
</evidence>
<dbReference type="GeneID" id="7050421"/>
<dbReference type="GO" id="GO:0006226">
    <property type="term" value="P:dUMP biosynthetic process"/>
    <property type="evidence" value="ECO:0000318"/>
    <property type="project" value="GO_Central"/>
</dbReference>
<dbReference type="GO" id="GO:0008270">
    <property type="term" value="F:zinc ion binding"/>
    <property type="evidence" value="ECO:0007669"/>
    <property type="project" value="InterPro"/>
</dbReference>
<evidence type="ECO:0000256" key="9">
    <source>
        <dbReference type="ARBA" id="ARBA00071582"/>
    </source>
</evidence>
<gene>
    <name evidence="12" type="primary">dcd1</name>
    <name evidence="11" type="ORF">SJAG_03771</name>
</gene>
<proteinExistence type="inferred from homology"/>
<dbReference type="OMA" id="YFMRLAD"/>
<name>B6K504_SCHJY</name>
<dbReference type="GO" id="GO:0005737">
    <property type="term" value="C:cytoplasm"/>
    <property type="evidence" value="ECO:0000318"/>
    <property type="project" value="GO_Central"/>
</dbReference>
<evidence type="ECO:0000313" key="11">
    <source>
        <dbReference type="EMBL" id="EEB08608.2"/>
    </source>
</evidence>
<dbReference type="Gene3D" id="3.40.140.10">
    <property type="entry name" value="Cytidine Deaminase, domain 2"/>
    <property type="match status" value="1"/>
</dbReference>
<dbReference type="HOGENOM" id="CLU_047993_0_0_1"/>
<dbReference type="GO" id="GO:0004132">
    <property type="term" value="F:dCMP deaminase activity"/>
    <property type="evidence" value="ECO:0000318"/>
    <property type="project" value="GO_Central"/>
</dbReference>
<dbReference type="AlphaFoldDB" id="B6K504"/>
<dbReference type="InterPro" id="IPR002125">
    <property type="entry name" value="CMP_dCMP_dom"/>
</dbReference>
<dbReference type="GO" id="GO:0006231">
    <property type="term" value="P:dTMP biosynthetic process"/>
    <property type="evidence" value="ECO:0000318"/>
    <property type="project" value="GO_Central"/>
</dbReference>
<evidence type="ECO:0000256" key="1">
    <source>
        <dbReference type="ARBA" id="ARBA00001947"/>
    </source>
</evidence>
<organism evidence="11 13">
    <name type="scientific">Schizosaccharomyces japonicus (strain yFS275 / FY16936)</name>
    <name type="common">Fission yeast</name>
    <dbReference type="NCBI Taxonomy" id="402676"/>
    <lineage>
        <taxon>Eukaryota</taxon>
        <taxon>Fungi</taxon>
        <taxon>Dikarya</taxon>
        <taxon>Ascomycota</taxon>
        <taxon>Taphrinomycotina</taxon>
        <taxon>Schizosaccharomycetes</taxon>
        <taxon>Schizosaccharomycetales</taxon>
        <taxon>Schizosaccharomycetaceae</taxon>
        <taxon>Schizosaccharomyces</taxon>
    </lineage>
</organism>
<keyword evidence="5" id="KW-0378">Hydrolase</keyword>
<dbReference type="FunFam" id="3.40.140.10:FF:000035">
    <property type="entry name" value="dCMP deaminase"/>
    <property type="match status" value="1"/>
</dbReference>
<dbReference type="Pfam" id="PF00383">
    <property type="entry name" value="dCMP_cyt_deam_1"/>
    <property type="match status" value="1"/>
</dbReference>
<dbReference type="EC" id="3.5.4.12" evidence="7"/>
<dbReference type="VEuPathDB" id="FungiDB:SJAG_03771"/>
<comment type="cofactor">
    <cofactor evidence="1">
        <name>Zn(2+)</name>
        <dbReference type="ChEBI" id="CHEBI:29105"/>
    </cofactor>
</comment>
<comment type="similarity">
    <text evidence="2">Belongs to the cytidine and deoxycytidylate deaminase family.</text>
</comment>
<sequence>MPVFGVCGPICSGKDVAVEYLRTQHSCTLIECCETIKASTSVTVFKVDGETLTGVSELVNFVTRNWRKRYVLNNFSDPTLRDALSKRPFFLLVYLDAPILTRYERYVKSKRPYNITLEMFCRMQDSAAFNPIDGVNKHRAFANVYINNDSSEKPQLWEKLKRADLMNGDRFRPCWDAYFMQLASLASMRSNCMKRRVGCVLVRDQRVIATGYNGTPRGLRNCNEGGCTRCNSAAKSGIGLGTCLCLHAEENALLEAGRERIGDRGILYCNTCPCLTCSVKIAQVGISEVVYSTSYSMDNQSADILKAGGVVLRQFVPPLTDVF</sequence>
<dbReference type="InterPro" id="IPR015517">
    <property type="entry name" value="dCMP_deaminase-rel"/>
</dbReference>
<dbReference type="InterPro" id="IPR027417">
    <property type="entry name" value="P-loop_NTPase"/>
</dbReference>
<dbReference type="PANTHER" id="PTHR11086:SF18">
    <property type="entry name" value="DEOXYCYTIDYLATE DEAMINASE"/>
    <property type="match status" value="1"/>
</dbReference>
<keyword evidence="13" id="KW-1185">Reference proteome</keyword>
<dbReference type="CDD" id="cd01286">
    <property type="entry name" value="deoxycytidylate_deaminase"/>
    <property type="match status" value="1"/>
</dbReference>
<dbReference type="Gene3D" id="3.40.50.300">
    <property type="entry name" value="P-loop containing nucleotide triphosphate hydrolases"/>
    <property type="match status" value="1"/>
</dbReference>
<dbReference type="eggNOG" id="KOG3127">
    <property type="taxonomic scope" value="Eukaryota"/>
</dbReference>
<dbReference type="PANTHER" id="PTHR11086">
    <property type="entry name" value="DEOXYCYTIDYLATE DEAMINASE-RELATED"/>
    <property type="match status" value="1"/>
</dbReference>
<evidence type="ECO:0000256" key="5">
    <source>
        <dbReference type="ARBA" id="ARBA00022801"/>
    </source>
</evidence>
<evidence type="ECO:0000259" key="10">
    <source>
        <dbReference type="PROSITE" id="PS51747"/>
    </source>
</evidence>
<keyword evidence="3" id="KW-0479">Metal-binding</keyword>
<evidence type="ECO:0000256" key="8">
    <source>
        <dbReference type="ARBA" id="ARBA00041763"/>
    </source>
</evidence>
<evidence type="ECO:0000256" key="6">
    <source>
        <dbReference type="ARBA" id="ARBA00022833"/>
    </source>
</evidence>
<dbReference type="InterPro" id="IPR016192">
    <property type="entry name" value="APOBEC/CMP_deaminase_Zn-bd"/>
</dbReference>
<evidence type="ECO:0000313" key="12">
    <source>
        <dbReference type="JaponicusDB" id="SJAG_03771"/>
    </source>
</evidence>
<dbReference type="PROSITE" id="PS51747">
    <property type="entry name" value="CYT_DCMP_DEAMINASES_2"/>
    <property type="match status" value="1"/>
</dbReference>
<dbReference type="STRING" id="402676.B6K504"/>
<protein>
    <recommendedName>
        <fullName evidence="9">Deoxycytidylate deaminase</fullName>
        <ecNumber evidence="7">3.5.4.12</ecNumber>
    </recommendedName>
    <alternativeName>
        <fullName evidence="8">dCMP deaminase</fullName>
    </alternativeName>
</protein>
<dbReference type="Proteomes" id="UP000001744">
    <property type="component" value="Unassembled WGS sequence"/>
</dbReference>
<keyword evidence="6" id="KW-0862">Zinc</keyword>
<evidence type="ECO:0000256" key="3">
    <source>
        <dbReference type="ARBA" id="ARBA00022723"/>
    </source>
</evidence>
<reference evidence="11 13" key="1">
    <citation type="journal article" date="2011" name="Science">
        <title>Comparative functional genomics of the fission yeasts.</title>
        <authorList>
            <person name="Rhind N."/>
            <person name="Chen Z."/>
            <person name="Yassour M."/>
            <person name="Thompson D.A."/>
            <person name="Haas B.J."/>
            <person name="Habib N."/>
            <person name="Wapinski I."/>
            <person name="Roy S."/>
            <person name="Lin M.F."/>
            <person name="Heiman D.I."/>
            <person name="Young S.K."/>
            <person name="Furuya K."/>
            <person name="Guo Y."/>
            <person name="Pidoux A."/>
            <person name="Chen H.M."/>
            <person name="Robbertse B."/>
            <person name="Goldberg J.M."/>
            <person name="Aoki K."/>
            <person name="Bayne E.H."/>
            <person name="Berlin A.M."/>
            <person name="Desjardins C.A."/>
            <person name="Dobbs E."/>
            <person name="Dukaj L."/>
            <person name="Fan L."/>
            <person name="FitzGerald M.G."/>
            <person name="French C."/>
            <person name="Gujja S."/>
            <person name="Hansen K."/>
            <person name="Keifenheim D."/>
            <person name="Levin J.Z."/>
            <person name="Mosher R.A."/>
            <person name="Mueller C.A."/>
            <person name="Pfiffner J."/>
            <person name="Priest M."/>
            <person name="Russ C."/>
            <person name="Smialowska A."/>
            <person name="Swoboda P."/>
            <person name="Sykes S.M."/>
            <person name="Vaughn M."/>
            <person name="Vengrova S."/>
            <person name="Yoder R."/>
            <person name="Zeng Q."/>
            <person name="Allshire R."/>
            <person name="Baulcombe D."/>
            <person name="Birren B.W."/>
            <person name="Brown W."/>
            <person name="Ekwall K."/>
            <person name="Kellis M."/>
            <person name="Leatherwood J."/>
            <person name="Levin H."/>
            <person name="Margalit H."/>
            <person name="Martienssen R."/>
            <person name="Nieduszynski C.A."/>
            <person name="Spatafora J.W."/>
            <person name="Friedman N."/>
            <person name="Dalgaard J.Z."/>
            <person name="Baumann P."/>
            <person name="Niki H."/>
            <person name="Regev A."/>
            <person name="Nusbaum C."/>
        </authorList>
    </citation>
    <scope>NUCLEOTIDE SEQUENCE [LARGE SCALE GENOMIC DNA]</scope>
    <source>
        <strain evidence="13">yFS275 / FY16936</strain>
    </source>
</reference>
<dbReference type="InterPro" id="IPR035105">
    <property type="entry name" value="Deoxycytidylate_deaminase_dom"/>
</dbReference>